<dbReference type="PROSITE" id="PS51375">
    <property type="entry name" value="PPR"/>
    <property type="match status" value="5"/>
</dbReference>
<dbReference type="Proteomes" id="UP001420932">
    <property type="component" value="Unassembled WGS sequence"/>
</dbReference>
<evidence type="ECO:0000256" key="1">
    <source>
        <dbReference type="ARBA" id="ARBA00007626"/>
    </source>
</evidence>
<evidence type="ECO:0000256" key="3">
    <source>
        <dbReference type="PROSITE-ProRule" id="PRU00708"/>
    </source>
</evidence>
<evidence type="ECO:0000256" key="2">
    <source>
        <dbReference type="ARBA" id="ARBA00022737"/>
    </source>
</evidence>
<feature type="compositionally biased region" description="Basic and acidic residues" evidence="4">
    <location>
        <begin position="29"/>
        <end position="40"/>
    </location>
</feature>
<feature type="repeat" description="PPR" evidence="3">
    <location>
        <begin position="170"/>
        <end position="204"/>
    </location>
</feature>
<dbReference type="EMBL" id="JBBNAF010000002">
    <property type="protein sequence ID" value="KAK9164079.1"/>
    <property type="molecule type" value="Genomic_DNA"/>
</dbReference>
<dbReference type="Gene3D" id="1.25.40.10">
    <property type="entry name" value="Tetratricopeptide repeat domain"/>
    <property type="match status" value="3"/>
</dbReference>
<comment type="similarity">
    <text evidence="1">Belongs to the PPR family. P subfamily.</text>
</comment>
<comment type="caution">
    <text evidence="5">The sequence shown here is derived from an EMBL/GenBank/DDBJ whole genome shotgun (WGS) entry which is preliminary data.</text>
</comment>
<dbReference type="InterPro" id="IPR011990">
    <property type="entry name" value="TPR-like_helical_dom_sf"/>
</dbReference>
<feature type="repeat" description="PPR" evidence="3">
    <location>
        <begin position="135"/>
        <end position="169"/>
    </location>
</feature>
<reference evidence="5 6" key="1">
    <citation type="submission" date="2024-01" db="EMBL/GenBank/DDBJ databases">
        <title>Genome assemblies of Stephania.</title>
        <authorList>
            <person name="Yang L."/>
        </authorList>
    </citation>
    <scope>NUCLEOTIDE SEQUENCE [LARGE SCALE GENOMIC DNA]</scope>
    <source>
        <strain evidence="5">YNDBR</strain>
        <tissue evidence="5">Leaf</tissue>
    </source>
</reference>
<feature type="repeat" description="PPR" evidence="3">
    <location>
        <begin position="240"/>
        <end position="274"/>
    </location>
</feature>
<dbReference type="PANTHER" id="PTHR47447">
    <property type="entry name" value="OS03G0856100 PROTEIN"/>
    <property type="match status" value="1"/>
</dbReference>
<feature type="repeat" description="PPR" evidence="3">
    <location>
        <begin position="499"/>
        <end position="533"/>
    </location>
</feature>
<dbReference type="PANTHER" id="PTHR47447:SF27">
    <property type="entry name" value="PENTACOTRIPEPTIDE-REPEAT REGION OF PRORP DOMAIN-CONTAINING PROTEIN"/>
    <property type="match status" value="1"/>
</dbReference>
<protein>
    <recommendedName>
        <fullName evidence="7">Pentatricopeptide repeat-containing protein</fullName>
    </recommendedName>
</protein>
<evidence type="ECO:0000256" key="4">
    <source>
        <dbReference type="SAM" id="MobiDB-lite"/>
    </source>
</evidence>
<dbReference type="Pfam" id="PF13041">
    <property type="entry name" value="PPR_2"/>
    <property type="match status" value="1"/>
</dbReference>
<sequence length="591" mass="67745">MLRKTHTRCSSSSLQVCGPQLLIHHFHPDSQTHHQSEPRKPRSPIKKNNKKKSMKSLENLKDKDPKTKLYMRDVITNISRILRYSTWDSAQDHLTKLPIKWDSYTVNGVLKTHPPMEKSWLFFNWAKRLKGFKHDHFTYTTMMDIFGEAGRVSSMKYVFKQMQELGLKVDAVTYTALLHWFSKNGDLEGALRIWEEMRIKGCFPTVVSYTAVMKILFDNDKAKEAAEVYKEMIRQGCSPNCHTYTVLMEYLARAGNFSAALEILDKMQEAGVLPDKAMCNIFVQMCSQAGETWAIARVLRYMKKNSIVLRYPVYLKALEALRKAGESIDLLMETNPHVSFESVNGEDDMPGCGTGIGNPCYEMERGMILNLLARRDFISFETLFKGMMSMRTQFDSSLLSFVIQANCMNHRPAFALLAFKYGVETGTHIERSAYLSLVGFFLRNDSSSAVIVEILEEMFRVRVYLGTYILTLFIYKLGCMRRSTTAEIFFDALPDEQKNCVTYTALMGAYFYSGNVGKGLEIFDIMRRKGIHASPATYQLVIVALKKVGRDHEAESYRKELKSLQYDGHCNEILSFEESLCRILFDKGVVL</sequence>
<dbReference type="NCBIfam" id="TIGR00756">
    <property type="entry name" value="PPR"/>
    <property type="match status" value="5"/>
</dbReference>
<accession>A0AAP0Q313</accession>
<proteinExistence type="inferred from homology"/>
<feature type="region of interest" description="Disordered" evidence="4">
    <location>
        <begin position="29"/>
        <end position="61"/>
    </location>
</feature>
<feature type="compositionally biased region" description="Basic residues" evidence="4">
    <location>
        <begin position="41"/>
        <end position="54"/>
    </location>
</feature>
<organism evidence="5 6">
    <name type="scientific">Stephania yunnanensis</name>
    <dbReference type="NCBI Taxonomy" id="152371"/>
    <lineage>
        <taxon>Eukaryota</taxon>
        <taxon>Viridiplantae</taxon>
        <taxon>Streptophyta</taxon>
        <taxon>Embryophyta</taxon>
        <taxon>Tracheophyta</taxon>
        <taxon>Spermatophyta</taxon>
        <taxon>Magnoliopsida</taxon>
        <taxon>Ranunculales</taxon>
        <taxon>Menispermaceae</taxon>
        <taxon>Menispermoideae</taxon>
        <taxon>Cissampelideae</taxon>
        <taxon>Stephania</taxon>
    </lineage>
</organism>
<keyword evidence="6" id="KW-1185">Reference proteome</keyword>
<dbReference type="Pfam" id="PF13812">
    <property type="entry name" value="PPR_3"/>
    <property type="match status" value="2"/>
</dbReference>
<dbReference type="AlphaFoldDB" id="A0AAP0Q313"/>
<gene>
    <name evidence="5" type="ORF">Syun_004981</name>
</gene>
<evidence type="ECO:0000313" key="5">
    <source>
        <dbReference type="EMBL" id="KAK9164079.1"/>
    </source>
</evidence>
<feature type="repeat" description="PPR" evidence="3">
    <location>
        <begin position="205"/>
        <end position="239"/>
    </location>
</feature>
<dbReference type="InterPro" id="IPR002885">
    <property type="entry name" value="PPR_rpt"/>
</dbReference>
<evidence type="ECO:0000313" key="6">
    <source>
        <dbReference type="Proteomes" id="UP001420932"/>
    </source>
</evidence>
<evidence type="ECO:0008006" key="7">
    <source>
        <dbReference type="Google" id="ProtNLM"/>
    </source>
</evidence>
<keyword evidence="2" id="KW-0677">Repeat</keyword>
<name>A0AAP0Q313_9MAGN</name>